<dbReference type="SMART" id="SM00358">
    <property type="entry name" value="DSRM"/>
    <property type="match status" value="1"/>
</dbReference>
<comment type="cofactor">
    <cofactor evidence="15">
        <name>Mg(2+)</name>
        <dbReference type="ChEBI" id="CHEBI:18420"/>
    </cofactor>
</comment>
<evidence type="ECO:0000256" key="14">
    <source>
        <dbReference type="ARBA" id="ARBA00022884"/>
    </source>
</evidence>
<gene>
    <name evidence="15" type="primary">rnc</name>
    <name evidence="19" type="ORF">CTER_2196</name>
</gene>
<feature type="domain" description="RNase III" evidence="18">
    <location>
        <begin position="12"/>
        <end position="141"/>
    </location>
</feature>
<dbReference type="STRING" id="1195236.CTER_2196"/>
<evidence type="ECO:0000256" key="6">
    <source>
        <dbReference type="ARBA" id="ARBA00022552"/>
    </source>
</evidence>
<dbReference type="SUPFAM" id="SSF54768">
    <property type="entry name" value="dsRNA-binding domain-like"/>
    <property type="match status" value="1"/>
</dbReference>
<feature type="domain" description="DRBM" evidence="17">
    <location>
        <begin position="168"/>
        <end position="237"/>
    </location>
</feature>
<dbReference type="NCBIfam" id="TIGR02191">
    <property type="entry name" value="RNaseIII"/>
    <property type="match status" value="1"/>
</dbReference>
<proteinExistence type="inferred from homology"/>
<evidence type="ECO:0000256" key="8">
    <source>
        <dbReference type="ARBA" id="ARBA00022694"/>
    </source>
</evidence>
<dbReference type="PROSITE" id="PS50142">
    <property type="entry name" value="RNASE_3_2"/>
    <property type="match status" value="1"/>
</dbReference>
<evidence type="ECO:0000256" key="16">
    <source>
        <dbReference type="SAM" id="MobiDB-lite"/>
    </source>
</evidence>
<evidence type="ECO:0000256" key="10">
    <source>
        <dbReference type="ARBA" id="ARBA00022723"/>
    </source>
</evidence>
<keyword evidence="9 15" id="KW-0540">Nuclease</keyword>
<dbReference type="PANTHER" id="PTHR11207">
    <property type="entry name" value="RIBONUCLEASE III"/>
    <property type="match status" value="1"/>
</dbReference>
<evidence type="ECO:0000259" key="17">
    <source>
        <dbReference type="PROSITE" id="PS50137"/>
    </source>
</evidence>
<dbReference type="AlphaFoldDB" id="S0FIR9"/>
<dbReference type="Proteomes" id="UP000014155">
    <property type="component" value="Unassembled WGS sequence"/>
</dbReference>
<dbReference type="PROSITE" id="PS50137">
    <property type="entry name" value="DS_RBD"/>
    <property type="match status" value="1"/>
</dbReference>
<dbReference type="CDD" id="cd10845">
    <property type="entry name" value="DSRM_RNAse_III_family"/>
    <property type="match status" value="1"/>
</dbReference>
<dbReference type="FunFam" id="3.30.160.20:FF:000003">
    <property type="entry name" value="Ribonuclease 3"/>
    <property type="match status" value="1"/>
</dbReference>
<feature type="binding site" evidence="15">
    <location>
        <position position="54"/>
    </location>
    <ligand>
        <name>Mg(2+)</name>
        <dbReference type="ChEBI" id="CHEBI:18420"/>
    </ligand>
</feature>
<accession>S0FIR9</accession>
<dbReference type="Pfam" id="PF14622">
    <property type="entry name" value="Ribonucleas_3_3"/>
    <property type="match status" value="1"/>
</dbReference>
<organism evidence="19 20">
    <name type="scientific">Ruminiclostridium cellobioparum subsp. termitidis CT1112</name>
    <dbReference type="NCBI Taxonomy" id="1195236"/>
    <lineage>
        <taxon>Bacteria</taxon>
        <taxon>Bacillati</taxon>
        <taxon>Bacillota</taxon>
        <taxon>Clostridia</taxon>
        <taxon>Eubacteriales</taxon>
        <taxon>Oscillospiraceae</taxon>
        <taxon>Ruminiclostridium</taxon>
    </lineage>
</organism>
<evidence type="ECO:0000256" key="3">
    <source>
        <dbReference type="ARBA" id="ARBA00010183"/>
    </source>
</evidence>
<evidence type="ECO:0000256" key="9">
    <source>
        <dbReference type="ARBA" id="ARBA00022722"/>
    </source>
</evidence>
<feature type="region of interest" description="Disordered" evidence="16">
    <location>
        <begin position="215"/>
        <end position="238"/>
    </location>
</feature>
<dbReference type="eggNOG" id="COG0571">
    <property type="taxonomic scope" value="Bacteria"/>
</dbReference>
<evidence type="ECO:0000256" key="13">
    <source>
        <dbReference type="ARBA" id="ARBA00022842"/>
    </source>
</evidence>
<evidence type="ECO:0000256" key="12">
    <source>
        <dbReference type="ARBA" id="ARBA00022801"/>
    </source>
</evidence>
<comment type="similarity">
    <text evidence="3">Belongs to the ribonuclease III family.</text>
</comment>
<keyword evidence="13 15" id="KW-0460">Magnesium</keyword>
<feature type="binding site" evidence="15">
    <location>
        <position position="127"/>
    </location>
    <ligand>
        <name>Mg(2+)</name>
        <dbReference type="ChEBI" id="CHEBI:18420"/>
    </ligand>
</feature>
<evidence type="ECO:0000313" key="20">
    <source>
        <dbReference type="Proteomes" id="UP000014155"/>
    </source>
</evidence>
<keyword evidence="10 15" id="KW-0479">Metal-binding</keyword>
<dbReference type="GO" id="GO:0006397">
    <property type="term" value="P:mRNA processing"/>
    <property type="evidence" value="ECO:0007669"/>
    <property type="project" value="UniProtKB-UniRule"/>
</dbReference>
<comment type="function">
    <text evidence="15">Digests double-stranded RNA. Involved in the processing of primary rRNA transcript to yield the immediate precursors to the large and small rRNAs (23S and 16S). Processes some mRNAs, and tRNAs when they are encoded in the rRNA operon. Processes pre-crRNA and tracrRNA of type II CRISPR loci if present in the organism.</text>
</comment>
<evidence type="ECO:0000256" key="7">
    <source>
        <dbReference type="ARBA" id="ARBA00022664"/>
    </source>
</evidence>
<keyword evidence="7 15" id="KW-0507">mRNA processing</keyword>
<evidence type="ECO:0000256" key="15">
    <source>
        <dbReference type="HAMAP-Rule" id="MF_00104"/>
    </source>
</evidence>
<comment type="subunit">
    <text evidence="4 15">Homodimer.</text>
</comment>
<dbReference type="GO" id="GO:0042802">
    <property type="term" value="F:identical protein binding"/>
    <property type="evidence" value="ECO:0007669"/>
    <property type="project" value="UniProtKB-ARBA"/>
</dbReference>
<keyword evidence="15" id="KW-0699">rRNA-binding</keyword>
<dbReference type="InterPro" id="IPR000999">
    <property type="entry name" value="RNase_III_dom"/>
</dbReference>
<dbReference type="Gene3D" id="3.30.160.20">
    <property type="match status" value="1"/>
</dbReference>
<name>S0FIR9_RUMCE</name>
<comment type="catalytic activity">
    <reaction evidence="1 15">
        <text>Endonucleolytic cleavage to 5'-phosphomonoester.</text>
        <dbReference type="EC" id="3.1.26.3"/>
    </reaction>
</comment>
<dbReference type="GO" id="GO:0008033">
    <property type="term" value="P:tRNA processing"/>
    <property type="evidence" value="ECO:0007669"/>
    <property type="project" value="UniProtKB-KW"/>
</dbReference>
<dbReference type="InterPro" id="IPR014720">
    <property type="entry name" value="dsRBD_dom"/>
</dbReference>
<dbReference type="HAMAP" id="MF_00104">
    <property type="entry name" value="RNase_III"/>
    <property type="match status" value="1"/>
</dbReference>
<reference evidence="19 20" key="1">
    <citation type="journal article" date="2013" name="Genome Announc.">
        <title>Draft Genome Sequence of the Cellulolytic, Mesophilic, Anaerobic Bacterium Clostridium termitidis Strain CT1112 (DSM 5398).</title>
        <authorList>
            <person name="Lal S."/>
            <person name="Ramachandran U."/>
            <person name="Zhang X."/>
            <person name="Munir R."/>
            <person name="Sparling R."/>
            <person name="Levin D.B."/>
        </authorList>
    </citation>
    <scope>NUCLEOTIDE SEQUENCE [LARGE SCALE GENOMIC DNA]</scope>
    <source>
        <strain evidence="19 20">CT1112</strain>
    </source>
</reference>
<keyword evidence="6 15" id="KW-0698">rRNA processing</keyword>
<evidence type="ECO:0000259" key="18">
    <source>
        <dbReference type="PROSITE" id="PS50142"/>
    </source>
</evidence>
<dbReference type="CDD" id="cd00593">
    <property type="entry name" value="RIBOc"/>
    <property type="match status" value="1"/>
</dbReference>
<keyword evidence="20" id="KW-1185">Reference proteome</keyword>
<dbReference type="EC" id="3.1.26.3" evidence="15"/>
<dbReference type="SUPFAM" id="SSF69065">
    <property type="entry name" value="RNase III domain-like"/>
    <property type="match status" value="1"/>
</dbReference>
<comment type="caution">
    <text evidence="19">The sequence shown here is derived from an EMBL/GenBank/DDBJ whole genome shotgun (WGS) entry which is preliminary data.</text>
</comment>
<dbReference type="InterPro" id="IPR036389">
    <property type="entry name" value="RNase_III_sf"/>
</dbReference>
<keyword evidence="12 15" id="KW-0378">Hydrolase</keyword>
<evidence type="ECO:0000256" key="11">
    <source>
        <dbReference type="ARBA" id="ARBA00022759"/>
    </source>
</evidence>
<dbReference type="RefSeq" id="WP_004625890.1">
    <property type="nucleotide sequence ID" value="NZ_AORV01000033.1"/>
</dbReference>
<feature type="active site" evidence="15">
    <location>
        <position position="58"/>
    </location>
</feature>
<keyword evidence="11 15" id="KW-0255">Endonuclease</keyword>
<evidence type="ECO:0000313" key="19">
    <source>
        <dbReference type="EMBL" id="EMS71910.1"/>
    </source>
</evidence>
<dbReference type="PANTHER" id="PTHR11207:SF0">
    <property type="entry name" value="RIBONUCLEASE 3"/>
    <property type="match status" value="1"/>
</dbReference>
<dbReference type="GO" id="GO:0006364">
    <property type="term" value="P:rRNA processing"/>
    <property type="evidence" value="ECO:0007669"/>
    <property type="project" value="UniProtKB-UniRule"/>
</dbReference>
<evidence type="ECO:0000256" key="1">
    <source>
        <dbReference type="ARBA" id="ARBA00000109"/>
    </source>
</evidence>
<protein>
    <recommendedName>
        <fullName evidence="15">Ribonuclease 3</fullName>
        <ecNumber evidence="15">3.1.26.3</ecNumber>
    </recommendedName>
    <alternativeName>
        <fullName evidence="15">Ribonuclease III</fullName>
        <shortName evidence="15">RNase III</shortName>
    </alternativeName>
</protein>
<dbReference type="SMART" id="SM00535">
    <property type="entry name" value="RIBOc"/>
    <property type="match status" value="1"/>
</dbReference>
<evidence type="ECO:0000256" key="4">
    <source>
        <dbReference type="ARBA" id="ARBA00011738"/>
    </source>
</evidence>
<dbReference type="GO" id="GO:0046872">
    <property type="term" value="F:metal ion binding"/>
    <property type="evidence" value="ECO:0007669"/>
    <property type="project" value="UniProtKB-KW"/>
</dbReference>
<keyword evidence="14 15" id="KW-0694">RNA-binding</keyword>
<feature type="binding site" evidence="15">
    <location>
        <position position="130"/>
    </location>
    <ligand>
        <name>Mg(2+)</name>
        <dbReference type="ChEBI" id="CHEBI:18420"/>
    </ligand>
</feature>
<dbReference type="GO" id="GO:0003725">
    <property type="term" value="F:double-stranded RNA binding"/>
    <property type="evidence" value="ECO:0007669"/>
    <property type="project" value="TreeGrafter"/>
</dbReference>
<evidence type="ECO:0000256" key="2">
    <source>
        <dbReference type="ARBA" id="ARBA00004496"/>
    </source>
</evidence>
<dbReference type="FunFam" id="1.10.1520.10:FF:000001">
    <property type="entry name" value="Ribonuclease 3"/>
    <property type="match status" value="1"/>
</dbReference>
<keyword evidence="5 15" id="KW-0963">Cytoplasm</keyword>
<dbReference type="Pfam" id="PF00035">
    <property type="entry name" value="dsrm"/>
    <property type="match status" value="1"/>
</dbReference>
<dbReference type="GO" id="GO:0005737">
    <property type="term" value="C:cytoplasm"/>
    <property type="evidence" value="ECO:0007669"/>
    <property type="project" value="UniProtKB-SubCell"/>
</dbReference>
<evidence type="ECO:0000256" key="5">
    <source>
        <dbReference type="ARBA" id="ARBA00022490"/>
    </source>
</evidence>
<dbReference type="PATRIC" id="fig|1195236.3.peg.2499"/>
<dbReference type="GO" id="GO:0019843">
    <property type="term" value="F:rRNA binding"/>
    <property type="evidence" value="ECO:0007669"/>
    <property type="project" value="UniProtKB-KW"/>
</dbReference>
<dbReference type="InterPro" id="IPR011907">
    <property type="entry name" value="RNase_III"/>
</dbReference>
<dbReference type="EMBL" id="AORV01000033">
    <property type="protein sequence ID" value="EMS71910.1"/>
    <property type="molecule type" value="Genomic_DNA"/>
</dbReference>
<dbReference type="GO" id="GO:0004525">
    <property type="term" value="F:ribonuclease III activity"/>
    <property type="evidence" value="ECO:0007669"/>
    <property type="project" value="UniProtKB-UniRule"/>
</dbReference>
<dbReference type="GO" id="GO:0010468">
    <property type="term" value="P:regulation of gene expression"/>
    <property type="evidence" value="ECO:0007669"/>
    <property type="project" value="TreeGrafter"/>
</dbReference>
<feature type="active site" evidence="15">
    <location>
        <position position="130"/>
    </location>
</feature>
<sequence>MSNNSKNETNNISILEERINYVFKDKSTVLTAITHSSYANEKKAGKLKYNERIEFLGDSVLSLTISEHLYNMYPDLPEGELTVTRSKIVCENSLSRCASDIDLGELLLLGKGEELSGGRRKSSILSDAFEALIGAIYIDGGFETAKAFILKNMESIIKSSMQGKLFYDYKTQLQEKIQQKGEQQITYTVIEERGPDHNKTFVTQIKINNIVCGQGSGRSKKESEQNAAKDALDKLPAQ</sequence>
<dbReference type="Gene3D" id="1.10.1520.10">
    <property type="entry name" value="Ribonuclease III domain"/>
    <property type="match status" value="1"/>
</dbReference>
<comment type="subcellular location">
    <subcellularLocation>
        <location evidence="2 15">Cytoplasm</location>
    </subcellularLocation>
</comment>
<keyword evidence="8 15" id="KW-0819">tRNA processing</keyword>